<dbReference type="GO" id="GO:0016787">
    <property type="term" value="F:hydrolase activity"/>
    <property type="evidence" value="ECO:0007669"/>
    <property type="project" value="UniProtKB-KW"/>
</dbReference>
<dbReference type="Proteomes" id="UP000431269">
    <property type="component" value="Chromosome"/>
</dbReference>
<sequence>MSFTLDVHHHILPEFFWRATNEGDNPVGGLAPPPWSKEAAISYLDDAGTQTAITSISTPGVHMGDDAAARDLARRCNEFTAKLIHERPDRFGGYAALPLPDVDGSLRELEHALDVLKLDGVVLFSNARGVYLGDKRFASVFAELERRKAVAFVHPTMSPDPSAHSLGLPDTLIDFTADTTRAIAQLHYGNTFARTPNVKYIFSHAGGTTPYLATRFAIVDEMNFIPGGEERGTAAEMFKRLYWDTALSWHAPNMQMLKSLVGVDRIVFGSDFPYLRRDLAVKCRGEIEKHPVFSADESAAVLRGNALKLFPRFAELAVRRGHA</sequence>
<dbReference type="SUPFAM" id="SSF51556">
    <property type="entry name" value="Metallo-dependent hydrolases"/>
    <property type="match status" value="1"/>
</dbReference>
<dbReference type="InterPro" id="IPR032466">
    <property type="entry name" value="Metal_Hydrolase"/>
</dbReference>
<protein>
    <submittedName>
        <fullName evidence="3">Putative metal-dependent hydrolase of the TIM-barrel fold protein</fullName>
    </submittedName>
</protein>
<dbReference type="GO" id="GO:0016831">
    <property type="term" value="F:carboxy-lyase activity"/>
    <property type="evidence" value="ECO:0007669"/>
    <property type="project" value="InterPro"/>
</dbReference>
<dbReference type="InterPro" id="IPR032465">
    <property type="entry name" value="ACMSD"/>
</dbReference>
<keyword evidence="3" id="KW-0378">Hydrolase</keyword>
<keyword evidence="4" id="KW-1185">Reference proteome</keyword>
<evidence type="ECO:0000259" key="2">
    <source>
        <dbReference type="Pfam" id="PF04909"/>
    </source>
</evidence>
<dbReference type="InterPro" id="IPR006680">
    <property type="entry name" value="Amidohydro-rel"/>
</dbReference>
<evidence type="ECO:0000313" key="4">
    <source>
        <dbReference type="Proteomes" id="UP000431269"/>
    </source>
</evidence>
<feature type="domain" description="Amidohydrolase-related" evidence="2">
    <location>
        <begin position="6"/>
        <end position="311"/>
    </location>
</feature>
<dbReference type="Gene3D" id="3.20.20.140">
    <property type="entry name" value="Metal-dependent hydrolases"/>
    <property type="match status" value="1"/>
</dbReference>
<organism evidence="3 4">
    <name type="scientific">Terricaulis silvestris</name>
    <dbReference type="NCBI Taxonomy" id="2686094"/>
    <lineage>
        <taxon>Bacteria</taxon>
        <taxon>Pseudomonadati</taxon>
        <taxon>Pseudomonadota</taxon>
        <taxon>Alphaproteobacteria</taxon>
        <taxon>Caulobacterales</taxon>
        <taxon>Caulobacteraceae</taxon>
        <taxon>Terricaulis</taxon>
    </lineage>
</organism>
<dbReference type="EMBL" id="CP047045">
    <property type="protein sequence ID" value="QGZ93732.1"/>
    <property type="molecule type" value="Genomic_DNA"/>
</dbReference>
<proteinExistence type="predicted"/>
<dbReference type="PANTHER" id="PTHR21240:SF28">
    <property type="entry name" value="ISO-OROTATE DECARBOXYLASE (EUROFUNG)"/>
    <property type="match status" value="1"/>
</dbReference>
<dbReference type="PANTHER" id="PTHR21240">
    <property type="entry name" value="2-AMINO-3-CARBOXYLMUCONATE-6-SEMIALDEHYDE DECARBOXYLASE"/>
    <property type="match status" value="1"/>
</dbReference>
<dbReference type="Pfam" id="PF04909">
    <property type="entry name" value="Amidohydro_2"/>
    <property type="match status" value="1"/>
</dbReference>
<evidence type="ECO:0000313" key="3">
    <source>
        <dbReference type="EMBL" id="QGZ93732.1"/>
    </source>
</evidence>
<accession>A0A6I6MQB6</accession>
<reference evidence="4" key="1">
    <citation type="submission" date="2019-12" db="EMBL/GenBank/DDBJ databases">
        <title>Complete genome of Terracaulis silvestris 0127_4.</title>
        <authorList>
            <person name="Vieira S."/>
            <person name="Riedel T."/>
            <person name="Sproer C."/>
            <person name="Pascual J."/>
            <person name="Boedeker C."/>
            <person name="Overmann J."/>
        </authorList>
    </citation>
    <scope>NUCLEOTIDE SEQUENCE [LARGE SCALE GENOMIC DNA]</scope>
    <source>
        <strain evidence="4">0127_4</strain>
    </source>
</reference>
<dbReference type="GO" id="GO:0005737">
    <property type="term" value="C:cytoplasm"/>
    <property type="evidence" value="ECO:0007669"/>
    <property type="project" value="TreeGrafter"/>
</dbReference>
<dbReference type="AlphaFoldDB" id="A0A6I6MQB6"/>
<dbReference type="RefSeq" id="WP_158764724.1">
    <property type="nucleotide sequence ID" value="NZ_CP047045.1"/>
</dbReference>
<dbReference type="GO" id="GO:0019748">
    <property type="term" value="P:secondary metabolic process"/>
    <property type="evidence" value="ECO:0007669"/>
    <property type="project" value="TreeGrafter"/>
</dbReference>
<evidence type="ECO:0000256" key="1">
    <source>
        <dbReference type="ARBA" id="ARBA00023239"/>
    </source>
</evidence>
<keyword evidence="1" id="KW-0456">Lyase</keyword>
<name>A0A6I6MQB6_9CAUL</name>
<gene>
    <name evidence="3" type="ORF">DSM104635_00544</name>
</gene>
<dbReference type="KEGG" id="tsv:DSM104635_00544"/>